<dbReference type="OrthoDB" id="6692864at2759"/>
<evidence type="ECO:0000256" key="6">
    <source>
        <dbReference type="ARBA" id="ARBA00023004"/>
    </source>
</evidence>
<dbReference type="SUPFAM" id="SSF48264">
    <property type="entry name" value="Cytochrome P450"/>
    <property type="match status" value="1"/>
</dbReference>
<gene>
    <name evidence="10" type="ORF">SCHPADRAFT_915410</name>
</gene>
<dbReference type="PANTHER" id="PTHR24305">
    <property type="entry name" value="CYTOCHROME P450"/>
    <property type="match status" value="1"/>
</dbReference>
<keyword evidence="7 10" id="KW-0503">Monooxygenase</keyword>
<keyword evidence="9" id="KW-0812">Transmembrane</keyword>
<evidence type="ECO:0000256" key="7">
    <source>
        <dbReference type="ARBA" id="ARBA00023033"/>
    </source>
</evidence>
<dbReference type="EMBL" id="KQ085967">
    <property type="protein sequence ID" value="KLO12993.1"/>
    <property type="molecule type" value="Genomic_DNA"/>
</dbReference>
<comment type="cofactor">
    <cofactor evidence="1 8">
        <name>heme</name>
        <dbReference type="ChEBI" id="CHEBI:30413"/>
    </cofactor>
</comment>
<evidence type="ECO:0000256" key="4">
    <source>
        <dbReference type="ARBA" id="ARBA00022723"/>
    </source>
</evidence>
<feature type="transmembrane region" description="Helical" evidence="9">
    <location>
        <begin position="49"/>
        <end position="67"/>
    </location>
</feature>
<dbReference type="CDD" id="cd11061">
    <property type="entry name" value="CYP67-like"/>
    <property type="match status" value="1"/>
</dbReference>
<evidence type="ECO:0000256" key="8">
    <source>
        <dbReference type="PIRSR" id="PIRSR602401-1"/>
    </source>
</evidence>
<protein>
    <submittedName>
        <fullName evidence="10">High nitrogen upregulated cytochrome P450 monooxygenase 2</fullName>
    </submittedName>
</protein>
<dbReference type="PRINTS" id="PR00463">
    <property type="entry name" value="EP450I"/>
</dbReference>
<organism evidence="10 11">
    <name type="scientific">Schizopora paradoxa</name>
    <dbReference type="NCBI Taxonomy" id="27342"/>
    <lineage>
        <taxon>Eukaryota</taxon>
        <taxon>Fungi</taxon>
        <taxon>Dikarya</taxon>
        <taxon>Basidiomycota</taxon>
        <taxon>Agaricomycotina</taxon>
        <taxon>Agaricomycetes</taxon>
        <taxon>Hymenochaetales</taxon>
        <taxon>Schizoporaceae</taxon>
        <taxon>Schizopora</taxon>
    </lineage>
</organism>
<keyword evidence="5" id="KW-0560">Oxidoreductase</keyword>
<evidence type="ECO:0000313" key="11">
    <source>
        <dbReference type="Proteomes" id="UP000053477"/>
    </source>
</evidence>
<dbReference type="InParanoid" id="A0A0H2RU78"/>
<dbReference type="InterPro" id="IPR001128">
    <property type="entry name" value="Cyt_P450"/>
</dbReference>
<dbReference type="InterPro" id="IPR050121">
    <property type="entry name" value="Cytochrome_P450_monoxygenase"/>
</dbReference>
<keyword evidence="6 8" id="KW-0408">Iron</keyword>
<dbReference type="STRING" id="27342.A0A0H2RU78"/>
<dbReference type="GO" id="GO:0016705">
    <property type="term" value="F:oxidoreductase activity, acting on paired donors, with incorporation or reduction of molecular oxygen"/>
    <property type="evidence" value="ECO:0007669"/>
    <property type="project" value="InterPro"/>
</dbReference>
<dbReference type="Gene3D" id="1.10.630.10">
    <property type="entry name" value="Cytochrome P450"/>
    <property type="match status" value="1"/>
</dbReference>
<keyword evidence="11" id="KW-1185">Reference proteome</keyword>
<dbReference type="InterPro" id="IPR002401">
    <property type="entry name" value="Cyt_P450_E_grp-I"/>
</dbReference>
<keyword evidence="8" id="KW-0349">Heme</keyword>
<dbReference type="PRINTS" id="PR00385">
    <property type="entry name" value="P450"/>
</dbReference>
<evidence type="ECO:0000256" key="2">
    <source>
        <dbReference type="ARBA" id="ARBA00005179"/>
    </source>
</evidence>
<name>A0A0H2RU78_9AGAM</name>
<reference evidence="10 11" key="1">
    <citation type="submission" date="2015-04" db="EMBL/GenBank/DDBJ databases">
        <title>Complete genome sequence of Schizopora paradoxa KUC8140, a cosmopolitan wood degrader in East Asia.</title>
        <authorList>
            <consortium name="DOE Joint Genome Institute"/>
            <person name="Min B."/>
            <person name="Park H."/>
            <person name="Jang Y."/>
            <person name="Kim J.-J."/>
            <person name="Kim K.H."/>
            <person name="Pangilinan J."/>
            <person name="Lipzen A."/>
            <person name="Riley R."/>
            <person name="Grigoriev I.V."/>
            <person name="Spatafora J.W."/>
            <person name="Choi I.-G."/>
        </authorList>
    </citation>
    <scope>NUCLEOTIDE SEQUENCE [LARGE SCALE GENOMIC DNA]</scope>
    <source>
        <strain evidence="10 11">KUC8140</strain>
    </source>
</reference>
<evidence type="ECO:0000256" key="9">
    <source>
        <dbReference type="SAM" id="Phobius"/>
    </source>
</evidence>
<evidence type="ECO:0000256" key="5">
    <source>
        <dbReference type="ARBA" id="ARBA00023002"/>
    </source>
</evidence>
<keyword evidence="4 8" id="KW-0479">Metal-binding</keyword>
<proteinExistence type="inferred from homology"/>
<dbReference type="AlphaFoldDB" id="A0A0H2RU78"/>
<feature type="binding site" description="axial binding residue" evidence="8">
    <location>
        <position position="504"/>
    </location>
    <ligand>
        <name>heme</name>
        <dbReference type="ChEBI" id="CHEBI:30413"/>
    </ligand>
    <ligandPart>
        <name>Fe</name>
        <dbReference type="ChEBI" id="CHEBI:18248"/>
    </ligandPart>
</feature>
<feature type="transmembrane region" description="Helical" evidence="9">
    <location>
        <begin position="20"/>
        <end position="37"/>
    </location>
</feature>
<comment type="similarity">
    <text evidence="3">Belongs to the cytochrome P450 family.</text>
</comment>
<dbReference type="Pfam" id="PF00067">
    <property type="entry name" value="p450"/>
    <property type="match status" value="1"/>
</dbReference>
<accession>A0A0H2RU78</accession>
<sequence>MPMSKELNLVFNGLVFLDKREFVAVILIWALATHLYFRKYTFAPPNVFCTLGYLLVCPALLSIPFIHSFHSPWLAVFASFLSSYSSLLAITILYRISPFHPLSKFPGPALARVSKFWALRNAASGKQHITFKSLHDTYGPVVRVGPNELSIVNVEAIPSIFGDGMGKGHLWEARRFSTEPLAISSIREPQKHAQRRAVWNKAFSSTALKEYDPLLIHRVQQLVECLEDNANVEIDLTYWFNCYTFDFMGDMMFGGGFELMRDGDKDGLKEFMGSGLRNIALLHTIPWAARILWKIPSVAGRATRLREWSFAYAERRKESGSKVKDVIHHLMNEDSKEGYAPEDIVTAESLVGIVAGSDSTASVLSGIFYYLITNRSARQRLQEEIDTTILPGGDPFDAATLAAMPYLNAVINEVLRLQPPLPIALQRAVLPNTGGRQVVSDFIPEGTAINLPPYVIHRDPRYFSPSPNSFIPERWLGQDNKFHDSKYYTDSNAFIPFAGGFANCVGKNVAIRNIRMVVTILMQRFDMRIAEGYNPKRWEEEMEEYFVLKIGKLPVVVSAKA</sequence>
<dbReference type="Proteomes" id="UP000053477">
    <property type="component" value="Unassembled WGS sequence"/>
</dbReference>
<comment type="pathway">
    <text evidence="2">Secondary metabolite biosynthesis.</text>
</comment>
<feature type="transmembrane region" description="Helical" evidence="9">
    <location>
        <begin position="73"/>
        <end position="94"/>
    </location>
</feature>
<evidence type="ECO:0000313" key="10">
    <source>
        <dbReference type="EMBL" id="KLO12993.1"/>
    </source>
</evidence>
<dbReference type="PANTHER" id="PTHR24305:SF187">
    <property type="entry name" value="P450, PUTATIVE (EUROFUNG)-RELATED"/>
    <property type="match status" value="1"/>
</dbReference>
<evidence type="ECO:0000256" key="1">
    <source>
        <dbReference type="ARBA" id="ARBA00001971"/>
    </source>
</evidence>
<dbReference type="GO" id="GO:0020037">
    <property type="term" value="F:heme binding"/>
    <property type="evidence" value="ECO:0007669"/>
    <property type="project" value="InterPro"/>
</dbReference>
<evidence type="ECO:0000256" key="3">
    <source>
        <dbReference type="ARBA" id="ARBA00010617"/>
    </source>
</evidence>
<keyword evidence="9" id="KW-0472">Membrane</keyword>
<dbReference type="GO" id="GO:0005506">
    <property type="term" value="F:iron ion binding"/>
    <property type="evidence" value="ECO:0007669"/>
    <property type="project" value="InterPro"/>
</dbReference>
<dbReference type="InterPro" id="IPR036396">
    <property type="entry name" value="Cyt_P450_sf"/>
</dbReference>
<keyword evidence="9" id="KW-1133">Transmembrane helix</keyword>
<dbReference type="GO" id="GO:0004497">
    <property type="term" value="F:monooxygenase activity"/>
    <property type="evidence" value="ECO:0007669"/>
    <property type="project" value="UniProtKB-KW"/>
</dbReference>